<dbReference type="Proteomes" id="UP000252023">
    <property type="component" value="Chromosome"/>
</dbReference>
<dbReference type="InterPro" id="IPR021362">
    <property type="entry name" value="DUF2834"/>
</dbReference>
<protein>
    <submittedName>
        <fullName evidence="2">DUF2834 domain-containing protein</fullName>
    </submittedName>
</protein>
<evidence type="ECO:0000313" key="2">
    <source>
        <dbReference type="EMBL" id="AXC48793.1"/>
    </source>
</evidence>
<accession>A0A344PHD8</accession>
<dbReference type="EMBL" id="CP030918">
    <property type="protein sequence ID" value="AXC48793.1"/>
    <property type="molecule type" value="Genomic_DNA"/>
</dbReference>
<keyword evidence="1" id="KW-0812">Transmembrane</keyword>
<keyword evidence="1" id="KW-0472">Membrane</keyword>
<reference evidence="3" key="1">
    <citation type="submission" date="2018-07" db="EMBL/GenBank/DDBJ databases">
        <title>Genome sequencing of Paracoccus sp. SC2-6.</title>
        <authorList>
            <person name="Heo J."/>
            <person name="Kim S.-J."/>
            <person name="Kwon S.-W."/>
        </authorList>
    </citation>
    <scope>NUCLEOTIDE SEQUENCE [LARGE SCALE GENOMIC DNA]</scope>
    <source>
        <strain evidence="3">SC2-6</strain>
    </source>
</reference>
<evidence type="ECO:0000313" key="3">
    <source>
        <dbReference type="Proteomes" id="UP000252023"/>
    </source>
</evidence>
<feature type="transmembrane region" description="Helical" evidence="1">
    <location>
        <begin position="58"/>
        <end position="81"/>
    </location>
</feature>
<keyword evidence="3" id="KW-1185">Reference proteome</keyword>
<gene>
    <name evidence="2" type="ORF">DRW48_02995</name>
</gene>
<name>A0A344PHD8_9RHOB</name>
<proteinExistence type="predicted"/>
<dbReference type="KEGG" id="pars:DRW48_02995"/>
<evidence type="ECO:0000256" key="1">
    <source>
        <dbReference type="SAM" id="Phobius"/>
    </source>
</evidence>
<organism evidence="2 3">
    <name type="scientific">Paracoccus suum</name>
    <dbReference type="NCBI Taxonomy" id="2259340"/>
    <lineage>
        <taxon>Bacteria</taxon>
        <taxon>Pseudomonadati</taxon>
        <taxon>Pseudomonadota</taxon>
        <taxon>Alphaproteobacteria</taxon>
        <taxon>Rhodobacterales</taxon>
        <taxon>Paracoccaceae</taxon>
        <taxon>Paracoccus</taxon>
    </lineage>
</organism>
<dbReference type="RefSeq" id="WP_114075112.1">
    <property type="nucleotide sequence ID" value="NZ_CP030918.1"/>
</dbReference>
<dbReference type="AlphaFoldDB" id="A0A344PHD8"/>
<dbReference type="OrthoDB" id="2619901at2"/>
<sequence>MISELTPLRVFWLAAALAGAALTLFAGPPHLPHAASDGVAALVLVVWSGLEVMVRRNWLALLTWPALLLGMGCALPLYLFMRSRPVL</sequence>
<keyword evidence="1" id="KW-1133">Transmembrane helix</keyword>
<dbReference type="Pfam" id="PF11196">
    <property type="entry name" value="DUF2834"/>
    <property type="match status" value="1"/>
</dbReference>